<dbReference type="AlphaFoldDB" id="A0A6A6WBS8"/>
<keyword evidence="14" id="KW-0449">Lipoprotein</keyword>
<keyword evidence="11" id="KW-0472">Membrane</keyword>
<protein>
    <recommendedName>
        <fullName evidence="17">CFEM domain-containing protein</fullName>
    </recommendedName>
</protein>
<evidence type="ECO:0000256" key="10">
    <source>
        <dbReference type="ARBA" id="ARBA00023004"/>
    </source>
</evidence>
<keyword evidence="13" id="KW-0325">Glycoprotein</keyword>
<evidence type="ECO:0000256" key="14">
    <source>
        <dbReference type="ARBA" id="ARBA00023288"/>
    </source>
</evidence>
<evidence type="ECO:0000256" key="12">
    <source>
        <dbReference type="ARBA" id="ARBA00023157"/>
    </source>
</evidence>
<evidence type="ECO:0000256" key="16">
    <source>
        <dbReference type="SAM" id="SignalP"/>
    </source>
</evidence>
<feature type="disulfide bond" evidence="15">
    <location>
        <begin position="46"/>
        <end position="79"/>
    </location>
</feature>
<keyword evidence="12 15" id="KW-1015">Disulfide bond</keyword>
<keyword evidence="8 15" id="KW-0479">Metal-binding</keyword>
<dbReference type="GO" id="GO:0005576">
    <property type="term" value="C:extracellular region"/>
    <property type="evidence" value="ECO:0007669"/>
    <property type="project" value="UniProtKB-SubCell"/>
</dbReference>
<evidence type="ECO:0000313" key="18">
    <source>
        <dbReference type="EMBL" id="KAF2759420.1"/>
    </source>
</evidence>
<evidence type="ECO:0000256" key="13">
    <source>
        <dbReference type="ARBA" id="ARBA00023180"/>
    </source>
</evidence>
<feature type="binding site" description="axial binding residue" evidence="15">
    <location>
        <position position="41"/>
    </location>
    <ligand>
        <name>heme</name>
        <dbReference type="ChEBI" id="CHEBI:30413"/>
    </ligand>
    <ligandPart>
        <name>Fe</name>
        <dbReference type="ChEBI" id="CHEBI:18248"/>
    </ligandPart>
</feature>
<keyword evidence="6 15" id="KW-0349">Heme</keyword>
<evidence type="ECO:0000256" key="11">
    <source>
        <dbReference type="ARBA" id="ARBA00023136"/>
    </source>
</evidence>
<dbReference type="PROSITE" id="PS52012">
    <property type="entry name" value="CFEM"/>
    <property type="match status" value="1"/>
</dbReference>
<dbReference type="InterPro" id="IPR008427">
    <property type="entry name" value="Extracellular_membr_CFEM_dom"/>
</dbReference>
<evidence type="ECO:0000256" key="2">
    <source>
        <dbReference type="ARBA" id="ARBA00004613"/>
    </source>
</evidence>
<evidence type="ECO:0000313" key="19">
    <source>
        <dbReference type="Proteomes" id="UP000799437"/>
    </source>
</evidence>
<keyword evidence="10 15" id="KW-0408">Iron</keyword>
<organism evidence="18 19">
    <name type="scientific">Pseudovirgaria hyperparasitica</name>
    <dbReference type="NCBI Taxonomy" id="470096"/>
    <lineage>
        <taxon>Eukaryota</taxon>
        <taxon>Fungi</taxon>
        <taxon>Dikarya</taxon>
        <taxon>Ascomycota</taxon>
        <taxon>Pezizomycotina</taxon>
        <taxon>Dothideomycetes</taxon>
        <taxon>Dothideomycetes incertae sedis</taxon>
        <taxon>Acrospermales</taxon>
        <taxon>Acrospermaceae</taxon>
        <taxon>Pseudovirgaria</taxon>
    </lineage>
</organism>
<dbReference type="Pfam" id="PF05730">
    <property type="entry name" value="CFEM"/>
    <property type="match status" value="1"/>
</dbReference>
<feature type="signal peptide" evidence="16">
    <location>
        <begin position="1"/>
        <end position="18"/>
    </location>
</feature>
<evidence type="ECO:0000256" key="5">
    <source>
        <dbReference type="ARBA" id="ARBA00022525"/>
    </source>
</evidence>
<sequence>MRTSIAVIAAAYCSVVVAQIQGLPNCAQSCANSGLAGCGIDVGCICGNQTLIADLSCCVAGSCSSDEQQQVIDFAVGICRTAGITTLPTMAGCATTSMTSMVPSSEVAPSSTTAPGAATTNFVGAGICAGAVGLAGWFALL</sequence>
<dbReference type="RefSeq" id="XP_033601871.1">
    <property type="nucleotide sequence ID" value="XM_033740960.1"/>
</dbReference>
<keyword evidence="7" id="KW-0336">GPI-anchor</keyword>
<evidence type="ECO:0000256" key="6">
    <source>
        <dbReference type="ARBA" id="ARBA00022617"/>
    </source>
</evidence>
<evidence type="ECO:0000256" key="9">
    <source>
        <dbReference type="ARBA" id="ARBA00022729"/>
    </source>
</evidence>
<dbReference type="EMBL" id="ML996570">
    <property type="protein sequence ID" value="KAF2759420.1"/>
    <property type="molecule type" value="Genomic_DNA"/>
</dbReference>
<dbReference type="GO" id="GO:0098552">
    <property type="term" value="C:side of membrane"/>
    <property type="evidence" value="ECO:0007669"/>
    <property type="project" value="UniProtKB-KW"/>
</dbReference>
<comment type="similarity">
    <text evidence="3">Belongs to the RBT5 family.</text>
</comment>
<comment type="caution">
    <text evidence="15">Lacks conserved residue(s) required for the propagation of feature annotation.</text>
</comment>
<reference evidence="18" key="1">
    <citation type="journal article" date="2020" name="Stud. Mycol.">
        <title>101 Dothideomycetes genomes: a test case for predicting lifestyles and emergence of pathogens.</title>
        <authorList>
            <person name="Haridas S."/>
            <person name="Albert R."/>
            <person name="Binder M."/>
            <person name="Bloem J."/>
            <person name="Labutti K."/>
            <person name="Salamov A."/>
            <person name="Andreopoulos B."/>
            <person name="Baker S."/>
            <person name="Barry K."/>
            <person name="Bills G."/>
            <person name="Bluhm B."/>
            <person name="Cannon C."/>
            <person name="Castanera R."/>
            <person name="Culley D."/>
            <person name="Daum C."/>
            <person name="Ezra D."/>
            <person name="Gonzalez J."/>
            <person name="Henrissat B."/>
            <person name="Kuo A."/>
            <person name="Liang C."/>
            <person name="Lipzen A."/>
            <person name="Lutzoni F."/>
            <person name="Magnuson J."/>
            <person name="Mondo S."/>
            <person name="Nolan M."/>
            <person name="Ohm R."/>
            <person name="Pangilinan J."/>
            <person name="Park H.-J."/>
            <person name="Ramirez L."/>
            <person name="Alfaro M."/>
            <person name="Sun H."/>
            <person name="Tritt A."/>
            <person name="Yoshinaga Y."/>
            <person name="Zwiers L.-H."/>
            <person name="Turgeon B."/>
            <person name="Goodwin S."/>
            <person name="Spatafora J."/>
            <person name="Crous P."/>
            <person name="Grigoriev I."/>
        </authorList>
    </citation>
    <scope>NUCLEOTIDE SEQUENCE</scope>
    <source>
        <strain evidence="18">CBS 121739</strain>
    </source>
</reference>
<feature type="domain" description="CFEM" evidence="17">
    <location>
        <begin position="1"/>
        <end position="106"/>
    </location>
</feature>
<gene>
    <name evidence="18" type="ORF">EJ05DRAFT_345291</name>
</gene>
<dbReference type="PANTHER" id="PTHR37928:SF2">
    <property type="entry name" value="GPI ANCHORED CFEM DOMAIN PROTEIN (AFU_ORTHOLOGUE AFUA_6G10580)"/>
    <property type="match status" value="1"/>
</dbReference>
<evidence type="ECO:0000256" key="3">
    <source>
        <dbReference type="ARBA" id="ARBA00010031"/>
    </source>
</evidence>
<dbReference type="GeneID" id="54482014"/>
<dbReference type="GO" id="GO:0046872">
    <property type="term" value="F:metal ion binding"/>
    <property type="evidence" value="ECO:0007669"/>
    <property type="project" value="UniProtKB-UniRule"/>
</dbReference>
<comment type="subcellular location">
    <subcellularLocation>
        <location evidence="1">Cell membrane</location>
        <topology evidence="1">Lipid-anchor</topology>
        <topology evidence="1">GPI-anchor</topology>
    </subcellularLocation>
    <subcellularLocation>
        <location evidence="2">Secreted</location>
    </subcellularLocation>
</comment>
<keyword evidence="19" id="KW-1185">Reference proteome</keyword>
<dbReference type="OrthoDB" id="3065412at2759"/>
<evidence type="ECO:0000256" key="15">
    <source>
        <dbReference type="PROSITE-ProRule" id="PRU01356"/>
    </source>
</evidence>
<evidence type="ECO:0000256" key="1">
    <source>
        <dbReference type="ARBA" id="ARBA00004609"/>
    </source>
</evidence>
<dbReference type="InterPro" id="IPR051735">
    <property type="entry name" value="CFEM_domain"/>
</dbReference>
<proteinExistence type="inferred from homology"/>
<evidence type="ECO:0000259" key="17">
    <source>
        <dbReference type="PROSITE" id="PS52012"/>
    </source>
</evidence>
<evidence type="ECO:0000256" key="4">
    <source>
        <dbReference type="ARBA" id="ARBA00022475"/>
    </source>
</evidence>
<dbReference type="PANTHER" id="PTHR37928">
    <property type="entry name" value="CFEM DOMAIN PROTEIN (AFU_ORTHOLOGUE AFUA_6G14090)"/>
    <property type="match status" value="1"/>
</dbReference>
<keyword evidence="9 16" id="KW-0732">Signal</keyword>
<keyword evidence="4" id="KW-1003">Cell membrane</keyword>
<feature type="chain" id="PRO_5025604999" description="CFEM domain-containing protein" evidence="16">
    <location>
        <begin position="19"/>
        <end position="141"/>
    </location>
</feature>
<keyword evidence="5" id="KW-0964">Secreted</keyword>
<name>A0A6A6WBS8_9PEZI</name>
<dbReference type="Proteomes" id="UP000799437">
    <property type="component" value="Unassembled WGS sequence"/>
</dbReference>
<evidence type="ECO:0000256" key="8">
    <source>
        <dbReference type="ARBA" id="ARBA00022723"/>
    </source>
</evidence>
<dbReference type="GO" id="GO:0005886">
    <property type="term" value="C:plasma membrane"/>
    <property type="evidence" value="ECO:0007669"/>
    <property type="project" value="UniProtKB-SubCell"/>
</dbReference>
<evidence type="ECO:0000256" key="7">
    <source>
        <dbReference type="ARBA" id="ARBA00022622"/>
    </source>
</evidence>
<accession>A0A6A6WBS8</accession>